<reference evidence="2" key="1">
    <citation type="submission" date="2020-06" db="EMBL/GenBank/DDBJ databases">
        <authorList>
            <person name="Li T."/>
            <person name="Hu X."/>
            <person name="Zhang T."/>
            <person name="Song X."/>
            <person name="Zhang H."/>
            <person name="Dai N."/>
            <person name="Sheng W."/>
            <person name="Hou X."/>
            <person name="Wei L."/>
        </authorList>
    </citation>
    <scope>NUCLEOTIDE SEQUENCE</scope>
    <source>
        <strain evidence="2">KEN1</strain>
        <tissue evidence="2">Leaf</tissue>
    </source>
</reference>
<gene>
    <name evidence="2" type="ORF">Slati_4237500</name>
</gene>
<reference evidence="2" key="2">
    <citation type="journal article" date="2024" name="Plant">
        <title>Genomic evolution and insights into agronomic trait innovations of Sesamum species.</title>
        <authorList>
            <person name="Miao H."/>
            <person name="Wang L."/>
            <person name="Qu L."/>
            <person name="Liu H."/>
            <person name="Sun Y."/>
            <person name="Le M."/>
            <person name="Wang Q."/>
            <person name="Wei S."/>
            <person name="Zheng Y."/>
            <person name="Lin W."/>
            <person name="Duan Y."/>
            <person name="Cao H."/>
            <person name="Xiong S."/>
            <person name="Wang X."/>
            <person name="Wei L."/>
            <person name="Li C."/>
            <person name="Ma Q."/>
            <person name="Ju M."/>
            <person name="Zhao R."/>
            <person name="Li G."/>
            <person name="Mu C."/>
            <person name="Tian Q."/>
            <person name="Mei H."/>
            <person name="Zhang T."/>
            <person name="Gao T."/>
            <person name="Zhang H."/>
        </authorList>
    </citation>
    <scope>NUCLEOTIDE SEQUENCE</scope>
    <source>
        <strain evidence="2">KEN1</strain>
    </source>
</reference>
<comment type="caution">
    <text evidence="2">The sequence shown here is derived from an EMBL/GenBank/DDBJ whole genome shotgun (WGS) entry which is preliminary data.</text>
</comment>
<protein>
    <submittedName>
        <fullName evidence="2">Uncharacterized protein</fullName>
    </submittedName>
</protein>
<proteinExistence type="predicted"/>
<name>A0AAW2TEH6_9LAMI</name>
<feature type="region of interest" description="Disordered" evidence="1">
    <location>
        <begin position="69"/>
        <end position="90"/>
    </location>
</feature>
<accession>A0AAW2TEH6</accession>
<sequence length="115" mass="12880">MVCFLIVDMPSAYNLILGRPALNIFQVVVSTYQMKLKFPIGDGVGKVKGDQYIARKCYVEAIKSSNKKMEVDMPNKGSNKDFPLQEDQRGAVPAHVQQAEELLSIQLVPREPDKL</sequence>
<evidence type="ECO:0000313" key="2">
    <source>
        <dbReference type="EMBL" id="KAL0402076.1"/>
    </source>
</evidence>
<organism evidence="2">
    <name type="scientific">Sesamum latifolium</name>
    <dbReference type="NCBI Taxonomy" id="2727402"/>
    <lineage>
        <taxon>Eukaryota</taxon>
        <taxon>Viridiplantae</taxon>
        <taxon>Streptophyta</taxon>
        <taxon>Embryophyta</taxon>
        <taxon>Tracheophyta</taxon>
        <taxon>Spermatophyta</taxon>
        <taxon>Magnoliopsida</taxon>
        <taxon>eudicotyledons</taxon>
        <taxon>Gunneridae</taxon>
        <taxon>Pentapetalae</taxon>
        <taxon>asterids</taxon>
        <taxon>lamiids</taxon>
        <taxon>Lamiales</taxon>
        <taxon>Pedaliaceae</taxon>
        <taxon>Sesamum</taxon>
    </lineage>
</organism>
<evidence type="ECO:0000256" key="1">
    <source>
        <dbReference type="SAM" id="MobiDB-lite"/>
    </source>
</evidence>
<dbReference type="EMBL" id="JACGWN010000015">
    <property type="protein sequence ID" value="KAL0402076.1"/>
    <property type="molecule type" value="Genomic_DNA"/>
</dbReference>
<dbReference type="AlphaFoldDB" id="A0AAW2TEH6"/>